<feature type="chain" id="PRO_5047344627" evidence="1">
    <location>
        <begin position="24"/>
        <end position="570"/>
    </location>
</feature>
<feature type="domain" description="Solute-binding protein family 5" evidence="2">
    <location>
        <begin position="113"/>
        <end position="486"/>
    </location>
</feature>
<feature type="signal peptide" evidence="1">
    <location>
        <begin position="1"/>
        <end position="23"/>
    </location>
</feature>
<dbReference type="Gene3D" id="3.40.190.10">
    <property type="entry name" value="Periplasmic binding protein-like II"/>
    <property type="match status" value="1"/>
</dbReference>
<dbReference type="Gene3D" id="3.10.105.10">
    <property type="entry name" value="Dipeptide-binding Protein, Domain 3"/>
    <property type="match status" value="1"/>
</dbReference>
<dbReference type="PROSITE" id="PS51257">
    <property type="entry name" value="PROKAR_LIPOPROTEIN"/>
    <property type="match status" value="1"/>
</dbReference>
<keyword evidence="1" id="KW-0732">Signal</keyword>
<gene>
    <name evidence="3" type="ORF">ACFSKW_33530</name>
</gene>
<dbReference type="PANTHER" id="PTHR30290:SF65">
    <property type="entry name" value="MONOACYL PHOSPHATIDYLINOSITOL TETRAMANNOSIDE-BINDING PROTEIN LPQW-RELATED"/>
    <property type="match status" value="1"/>
</dbReference>
<proteinExistence type="predicted"/>
<dbReference type="RefSeq" id="WP_379576649.1">
    <property type="nucleotide sequence ID" value="NZ_JBHUFV010000050.1"/>
</dbReference>
<dbReference type="Proteomes" id="UP001597368">
    <property type="component" value="Unassembled WGS sequence"/>
</dbReference>
<comment type="caution">
    <text evidence="3">The sequence shown here is derived from an EMBL/GenBank/DDBJ whole genome shotgun (WGS) entry which is preliminary data.</text>
</comment>
<evidence type="ECO:0000259" key="2">
    <source>
        <dbReference type="Pfam" id="PF00496"/>
    </source>
</evidence>
<dbReference type="Pfam" id="PF00496">
    <property type="entry name" value="SBP_bac_5"/>
    <property type="match status" value="1"/>
</dbReference>
<dbReference type="SUPFAM" id="SSF53850">
    <property type="entry name" value="Periplasmic binding protein-like II"/>
    <property type="match status" value="1"/>
</dbReference>
<evidence type="ECO:0000256" key="1">
    <source>
        <dbReference type="SAM" id="SignalP"/>
    </source>
</evidence>
<name>A0ABW4T5N2_9ACTN</name>
<evidence type="ECO:0000313" key="3">
    <source>
        <dbReference type="EMBL" id="MFD1936405.1"/>
    </source>
</evidence>
<dbReference type="InterPro" id="IPR030678">
    <property type="entry name" value="Peptide/Ni-bd"/>
</dbReference>
<dbReference type="InterPro" id="IPR000914">
    <property type="entry name" value="SBP_5_dom"/>
</dbReference>
<protein>
    <submittedName>
        <fullName evidence="3">ABC transporter family substrate-binding protein</fullName>
    </submittedName>
</protein>
<sequence length="570" mass="62630">MKVAGYKAAAGAALLALALAACGGGADKPATGSKEAVKQAQEQAAALPGSSINPVAYEQVKDGGTITLALTQWQQQWNYNQVNGTHATVSDVYDASMPSMGKADDKAELVNNPDYVTEWKMELKGDKQVVTYKLNDKAKWSDGEPITYKDFVAQWRALNGTEKKYQVSSTDGYDRVSSVEKGATDYDVVVTFSKQYPDWKGMFSPLLPAATNSDPAAFNKGWIDKIPVTAGPFKVDSLDQTGKTVTLVRDDNWWGRKAKLDKVIFRALDSGATVNAFANGELDVMEVNPIAADLKRAKDVPNVDIRKAAAPNWRHITVNGSAPNLTDKSVRQAVQLGINREAITQSDLKDLDWPVQVLNNHLYMNTHKGYVDNSGELGTYNPEKAKQLLDAAGWKMEGEYRKKDGKELELRFIVPAAYPLAKQEGELTQAMLKDVGVKIKVEPVPDDKFFDDYIIPGNFDLVPFSWLGTPFPNGALPQIYKQPTGKDNFGSNFPRIGSAELDTLIEKAAGEMDPAKYIEYGNQADKLIWDEVHTIPLYQRPSIFAAKKTVANYGAFGFATKDWSSIGFTQ</sequence>
<dbReference type="PIRSF" id="PIRSF002741">
    <property type="entry name" value="MppA"/>
    <property type="match status" value="1"/>
</dbReference>
<dbReference type="CDD" id="cd08501">
    <property type="entry name" value="PBP2_Lpqw"/>
    <property type="match status" value="1"/>
</dbReference>
<evidence type="ECO:0000313" key="4">
    <source>
        <dbReference type="Proteomes" id="UP001597368"/>
    </source>
</evidence>
<dbReference type="InterPro" id="IPR039424">
    <property type="entry name" value="SBP_5"/>
</dbReference>
<dbReference type="EMBL" id="JBHUFV010000050">
    <property type="protein sequence ID" value="MFD1936405.1"/>
    <property type="molecule type" value="Genomic_DNA"/>
</dbReference>
<dbReference type="PANTHER" id="PTHR30290">
    <property type="entry name" value="PERIPLASMIC BINDING COMPONENT OF ABC TRANSPORTER"/>
    <property type="match status" value="1"/>
</dbReference>
<organism evidence="3 4">
    <name type="scientific">Nonomuraea mangrovi</name>
    <dbReference type="NCBI Taxonomy" id="2316207"/>
    <lineage>
        <taxon>Bacteria</taxon>
        <taxon>Bacillati</taxon>
        <taxon>Actinomycetota</taxon>
        <taxon>Actinomycetes</taxon>
        <taxon>Streptosporangiales</taxon>
        <taxon>Streptosporangiaceae</taxon>
        <taxon>Nonomuraea</taxon>
    </lineage>
</organism>
<keyword evidence="4" id="KW-1185">Reference proteome</keyword>
<reference evidence="4" key="1">
    <citation type="journal article" date="2019" name="Int. J. Syst. Evol. Microbiol.">
        <title>The Global Catalogue of Microorganisms (GCM) 10K type strain sequencing project: providing services to taxonomists for standard genome sequencing and annotation.</title>
        <authorList>
            <consortium name="The Broad Institute Genomics Platform"/>
            <consortium name="The Broad Institute Genome Sequencing Center for Infectious Disease"/>
            <person name="Wu L."/>
            <person name="Ma J."/>
        </authorList>
    </citation>
    <scope>NUCLEOTIDE SEQUENCE [LARGE SCALE GENOMIC DNA]</scope>
    <source>
        <strain evidence="4">ICMP 6774ER</strain>
    </source>
</reference>
<accession>A0ABW4T5N2</accession>